<sequence>MAGRGACVCVCILGSRGAFVALVVLLGIHCVEAKLGWLSSSVVSPKDFTALPLEAFKIIRLRESDDSWSSEENSKSVSAIIKAELANYDPSVNWILDICPINLDILKAVHADNHLNMIICITVPDEEIISQAVEGHWDTDEIALKLAHSDYAMSRARSFFRSMGCPIYELRELEQEMEAEDCRAGHELDNDENWFISHCAAGISQDFNAMPMELLQDDETKAERHFRLHELVAQLRDLTEERRAQHLALLSDFFDRNEWYTNERINIINIFCLLLQLELDKWQDRNQVVGMLIGFAGSTEEGKLGNQNCYRLPMLKPPGLAIAEQSGESKSKRHQPLEGKVHTIAYTAEDPVGSNDGTDRPQMLFVTNEVLTGGEIIPLASDLASKVWARVPPLNRCRRNHQLGPGGGQSSPSVCLFLTVQLTEEQVKLGVHVDDNGDPLPRVEEPPKSQKIASSRSVQAIKGTKKASKDALISTIT</sequence>
<evidence type="ECO:0000313" key="2">
    <source>
        <dbReference type="EMBL" id="VDM18929.1"/>
    </source>
</evidence>
<reference evidence="2 3" key="2">
    <citation type="submission" date="2018-11" db="EMBL/GenBank/DDBJ databases">
        <authorList>
            <consortium name="Pathogen Informatics"/>
        </authorList>
    </citation>
    <scope>NUCLEOTIDE SEQUENCE [LARGE SCALE GENOMIC DNA]</scope>
</reference>
<reference evidence="4" key="1">
    <citation type="submission" date="2017-02" db="UniProtKB">
        <authorList>
            <consortium name="WormBaseParasite"/>
        </authorList>
    </citation>
    <scope>IDENTIFICATION</scope>
</reference>
<dbReference type="AlphaFoldDB" id="A0A0R3WMY2"/>
<evidence type="ECO:0000313" key="3">
    <source>
        <dbReference type="Proteomes" id="UP000274429"/>
    </source>
</evidence>
<organism evidence="4">
    <name type="scientific">Hydatigena taeniaeformis</name>
    <name type="common">Feline tapeworm</name>
    <name type="synonym">Taenia taeniaeformis</name>
    <dbReference type="NCBI Taxonomy" id="6205"/>
    <lineage>
        <taxon>Eukaryota</taxon>
        <taxon>Metazoa</taxon>
        <taxon>Spiralia</taxon>
        <taxon>Lophotrochozoa</taxon>
        <taxon>Platyhelminthes</taxon>
        <taxon>Cestoda</taxon>
        <taxon>Eucestoda</taxon>
        <taxon>Cyclophyllidea</taxon>
        <taxon>Taeniidae</taxon>
        <taxon>Hydatigera</taxon>
    </lineage>
</organism>
<accession>A0A0R3WMY2</accession>
<dbReference type="Proteomes" id="UP000274429">
    <property type="component" value="Unassembled WGS sequence"/>
</dbReference>
<keyword evidence="3" id="KW-1185">Reference proteome</keyword>
<evidence type="ECO:0000313" key="4">
    <source>
        <dbReference type="WBParaSite" id="TTAC_0000212001-mRNA-1"/>
    </source>
</evidence>
<evidence type="ECO:0000256" key="1">
    <source>
        <dbReference type="SAM" id="MobiDB-lite"/>
    </source>
</evidence>
<name>A0A0R3WMY2_HYDTA</name>
<gene>
    <name evidence="2" type="ORF">TTAC_LOCUS2107</name>
</gene>
<dbReference type="EMBL" id="UYWX01000760">
    <property type="protein sequence ID" value="VDM18929.1"/>
    <property type="molecule type" value="Genomic_DNA"/>
</dbReference>
<feature type="region of interest" description="Disordered" evidence="1">
    <location>
        <begin position="432"/>
        <end position="454"/>
    </location>
</feature>
<dbReference type="OrthoDB" id="6259955at2759"/>
<proteinExistence type="predicted"/>
<dbReference type="STRING" id="6205.A0A0R3WMY2"/>
<protein>
    <submittedName>
        <fullName evidence="4">Guanylate cyclase domain-containing protein</fullName>
    </submittedName>
</protein>
<feature type="compositionally biased region" description="Basic and acidic residues" evidence="1">
    <location>
        <begin position="432"/>
        <end position="448"/>
    </location>
</feature>
<dbReference type="WBParaSite" id="TTAC_0000212001-mRNA-1">
    <property type="protein sequence ID" value="TTAC_0000212001-mRNA-1"/>
    <property type="gene ID" value="TTAC_0000212001"/>
</dbReference>